<name>A0A502CW26_9MICO</name>
<dbReference type="PANTHER" id="PTHR37494:SF1">
    <property type="entry name" value="STAPHYLOCOCCUS AUREUS SURFACE PROTEIN A"/>
    <property type="match status" value="1"/>
</dbReference>
<dbReference type="Gene3D" id="2.60.40.10">
    <property type="entry name" value="Immunoglobulins"/>
    <property type="match status" value="3"/>
</dbReference>
<evidence type="ECO:0000313" key="2">
    <source>
        <dbReference type="Proteomes" id="UP000317722"/>
    </source>
</evidence>
<dbReference type="SUPFAM" id="SSF49313">
    <property type="entry name" value="Cadherin-like"/>
    <property type="match status" value="2"/>
</dbReference>
<dbReference type="EMBL" id="RCZM01000003">
    <property type="protein sequence ID" value="TPG16862.1"/>
    <property type="molecule type" value="Genomic_DNA"/>
</dbReference>
<accession>A0A502CW26</accession>
<dbReference type="RefSeq" id="WP_140739223.1">
    <property type="nucleotide sequence ID" value="NZ_RCZM01000003.1"/>
</dbReference>
<dbReference type="OrthoDB" id="904022at2"/>
<dbReference type="AlphaFoldDB" id="A0A502CW26"/>
<reference evidence="1 2" key="1">
    <citation type="journal article" date="2019" name="Environ. Microbiol.">
        <title>Species interactions and distinct microbial communities in high Arctic permafrost affected cryosols are associated with the CH4 and CO2 gas fluxes.</title>
        <authorList>
            <person name="Altshuler I."/>
            <person name="Hamel J."/>
            <person name="Turney S."/>
            <person name="Magnuson E."/>
            <person name="Levesque R."/>
            <person name="Greer C."/>
            <person name="Whyte L.G."/>
        </authorList>
    </citation>
    <scope>NUCLEOTIDE SEQUENCE [LARGE SCALE GENOMIC DNA]</scope>
    <source>
        <strain evidence="1 2">S9.3A</strain>
    </source>
</reference>
<dbReference type="GO" id="GO:0005509">
    <property type="term" value="F:calcium ion binding"/>
    <property type="evidence" value="ECO:0007669"/>
    <property type="project" value="InterPro"/>
</dbReference>
<dbReference type="InterPro" id="IPR015919">
    <property type="entry name" value="Cadherin-like_sf"/>
</dbReference>
<sequence length="307" mass="32638">MFLPPHWGTYYFTLHYECVDGTSMDVAYSLYAAPAPLVAEWPYPDRGVVGNDYRLQLTAQGGVAPYSWSLTAGTLPPGFTLSSSGLLVAEPAQSSGEFSFTVLVTDAWGTTTSQNLRLDVQDYLITSLGYGPGTVGQPYSARGELDPAGAPYTLEVRSGTIPPGLTLNSQTGRLEGSPTTVGSYAPFIRVHDAQGRLAYLNYVVEILAFHGVPQFQVDSMPDGLVGSEYQAMVAITGGNGGYNLSFPDGEFPPGLAVRTLPCAPNSSVDCKFFVGVPTTAGTYPFVIRAEDQGGLSTSRRFVITVTA</sequence>
<keyword evidence="2" id="KW-1185">Reference proteome</keyword>
<evidence type="ECO:0000313" key="1">
    <source>
        <dbReference type="EMBL" id="TPG16862.1"/>
    </source>
</evidence>
<dbReference type="InterPro" id="IPR013783">
    <property type="entry name" value="Ig-like_fold"/>
</dbReference>
<dbReference type="GO" id="GO:0005975">
    <property type="term" value="P:carbohydrate metabolic process"/>
    <property type="evidence" value="ECO:0007669"/>
    <property type="project" value="UniProtKB-ARBA"/>
</dbReference>
<dbReference type="GO" id="GO:0016020">
    <property type="term" value="C:membrane"/>
    <property type="evidence" value="ECO:0007669"/>
    <property type="project" value="InterPro"/>
</dbReference>
<dbReference type="PANTHER" id="PTHR37494">
    <property type="entry name" value="HEMAGGLUTININ"/>
    <property type="match status" value="1"/>
</dbReference>
<gene>
    <name evidence="1" type="ORF">EAH86_08685</name>
</gene>
<dbReference type="Pfam" id="PF05345">
    <property type="entry name" value="He_PIG"/>
    <property type="match status" value="2"/>
</dbReference>
<organism evidence="1 2">
    <name type="scientific">Pedococcus bigeumensis</name>
    <dbReference type="NCBI Taxonomy" id="433644"/>
    <lineage>
        <taxon>Bacteria</taxon>
        <taxon>Bacillati</taxon>
        <taxon>Actinomycetota</taxon>
        <taxon>Actinomycetes</taxon>
        <taxon>Micrococcales</taxon>
        <taxon>Intrasporangiaceae</taxon>
        <taxon>Pedococcus</taxon>
    </lineage>
</organism>
<protein>
    <submittedName>
        <fullName evidence="1">Uncharacterized protein</fullName>
    </submittedName>
</protein>
<proteinExistence type="predicted"/>
<comment type="caution">
    <text evidence="1">The sequence shown here is derived from an EMBL/GenBank/DDBJ whole genome shotgun (WGS) entry which is preliminary data.</text>
</comment>
<dbReference type="Proteomes" id="UP000317722">
    <property type="component" value="Unassembled WGS sequence"/>
</dbReference>